<dbReference type="SUPFAM" id="SSF55347">
    <property type="entry name" value="Glyceraldehyde-3-phosphate dehydrogenase-like, C-terminal domain"/>
    <property type="match status" value="1"/>
</dbReference>
<dbReference type="SUPFAM" id="SSF51735">
    <property type="entry name" value="NAD(P)-binding Rossmann-fold domains"/>
    <property type="match status" value="1"/>
</dbReference>
<feature type="compositionally biased region" description="Basic and acidic residues" evidence="2">
    <location>
        <begin position="351"/>
        <end position="360"/>
    </location>
</feature>
<evidence type="ECO:0000259" key="4">
    <source>
        <dbReference type="Pfam" id="PF22725"/>
    </source>
</evidence>
<dbReference type="RefSeq" id="WP_121032767.1">
    <property type="nucleotide sequence ID" value="NZ_RBXT01000001.1"/>
</dbReference>
<dbReference type="InterPro" id="IPR055170">
    <property type="entry name" value="GFO_IDH_MocA-like_dom"/>
</dbReference>
<feature type="region of interest" description="Disordered" evidence="2">
    <location>
        <begin position="336"/>
        <end position="384"/>
    </location>
</feature>
<dbReference type="InterPro" id="IPR036291">
    <property type="entry name" value="NAD(P)-bd_dom_sf"/>
</dbReference>
<organism evidence="5 6">
    <name type="scientific">Terracoccus luteus</name>
    <dbReference type="NCBI Taxonomy" id="53356"/>
    <lineage>
        <taxon>Bacteria</taxon>
        <taxon>Bacillati</taxon>
        <taxon>Actinomycetota</taxon>
        <taxon>Actinomycetes</taxon>
        <taxon>Micrococcales</taxon>
        <taxon>Intrasporangiaceae</taxon>
        <taxon>Terracoccus</taxon>
    </lineage>
</organism>
<sequence length="384" mass="41387">MSFRVAVVGAGYWGPNLVRNFRASPEWELVAVCDLDADRARVVAGDPRVDVETDVGRLLARDDVDAVAIATPANSHRRLALAALESGRHVLVEKPLATSSAEGLEMVEAARDRGLVLMCDHTYCYTPVVQRIRDIVASGELGDVLFVDSVRINLGLVQPDVDVLWDLAPHDLSILDFILPGGLVPQGVAAHGADPIGAGRACVGYLTMPLAGGAMAHVHVNWLSPTKIRHMVVGGSRRTLVWDDLNPQQRLSVYDRGVDLDTASRSDDLSDRRAAGISYRLGDMYAPSLPEVEALGSMVREFASAIKEQRPSVTDGSGGLRVLRVLEASTTSLGDGGRMVEVVTDQAPDPANDRTSERQSGRTARQNGPQQTHQPTDQQQEVLV</sequence>
<dbReference type="Gene3D" id="3.40.50.720">
    <property type="entry name" value="NAD(P)-binding Rossmann-like Domain"/>
    <property type="match status" value="1"/>
</dbReference>
<keyword evidence="6" id="KW-1185">Reference proteome</keyword>
<evidence type="ECO:0000256" key="2">
    <source>
        <dbReference type="SAM" id="MobiDB-lite"/>
    </source>
</evidence>
<accession>A0A495XYV3</accession>
<dbReference type="PANTHER" id="PTHR43377">
    <property type="entry name" value="BILIVERDIN REDUCTASE A"/>
    <property type="match status" value="1"/>
</dbReference>
<dbReference type="Pfam" id="PF01408">
    <property type="entry name" value="GFO_IDH_MocA"/>
    <property type="match status" value="1"/>
</dbReference>
<evidence type="ECO:0000256" key="1">
    <source>
        <dbReference type="ARBA" id="ARBA00023027"/>
    </source>
</evidence>
<evidence type="ECO:0000313" key="5">
    <source>
        <dbReference type="EMBL" id="RKT78499.1"/>
    </source>
</evidence>
<dbReference type="InterPro" id="IPR051450">
    <property type="entry name" value="Gfo/Idh/MocA_Oxidoreductases"/>
</dbReference>
<protein>
    <submittedName>
        <fullName evidence="5">Putative dehydrogenase</fullName>
    </submittedName>
</protein>
<dbReference type="GO" id="GO:0000166">
    <property type="term" value="F:nucleotide binding"/>
    <property type="evidence" value="ECO:0007669"/>
    <property type="project" value="InterPro"/>
</dbReference>
<feature type="compositionally biased region" description="Low complexity" evidence="2">
    <location>
        <begin position="369"/>
        <end position="384"/>
    </location>
</feature>
<feature type="domain" description="Gfo/Idh/MocA-like oxidoreductase N-terminal" evidence="3">
    <location>
        <begin position="3"/>
        <end position="121"/>
    </location>
</feature>
<dbReference type="OrthoDB" id="179913at2"/>
<dbReference type="Gene3D" id="3.30.360.10">
    <property type="entry name" value="Dihydrodipicolinate Reductase, domain 2"/>
    <property type="match status" value="1"/>
</dbReference>
<feature type="domain" description="GFO/IDH/MocA-like oxidoreductase" evidence="4">
    <location>
        <begin position="129"/>
        <end position="240"/>
    </location>
</feature>
<dbReference type="AlphaFoldDB" id="A0A495XYV3"/>
<evidence type="ECO:0000259" key="3">
    <source>
        <dbReference type="Pfam" id="PF01408"/>
    </source>
</evidence>
<name>A0A495XYV3_9MICO</name>
<dbReference type="InterPro" id="IPR000683">
    <property type="entry name" value="Gfo/Idh/MocA-like_OxRdtase_N"/>
</dbReference>
<dbReference type="Pfam" id="PF22725">
    <property type="entry name" value="GFO_IDH_MocA_C3"/>
    <property type="match status" value="1"/>
</dbReference>
<dbReference type="Proteomes" id="UP000278440">
    <property type="component" value="Unassembled WGS sequence"/>
</dbReference>
<comment type="caution">
    <text evidence="5">The sequence shown here is derived from an EMBL/GenBank/DDBJ whole genome shotgun (WGS) entry which is preliminary data.</text>
</comment>
<reference evidence="5 6" key="1">
    <citation type="submission" date="2018-10" db="EMBL/GenBank/DDBJ databases">
        <title>Sequencing the genomes of 1000 actinobacteria strains.</title>
        <authorList>
            <person name="Klenk H.-P."/>
        </authorList>
    </citation>
    <scope>NUCLEOTIDE SEQUENCE [LARGE SCALE GENOMIC DNA]</scope>
    <source>
        <strain evidence="5 6">DSM 44267</strain>
    </source>
</reference>
<dbReference type="EMBL" id="RBXT01000001">
    <property type="protein sequence ID" value="RKT78499.1"/>
    <property type="molecule type" value="Genomic_DNA"/>
</dbReference>
<dbReference type="PANTHER" id="PTHR43377:SF6">
    <property type="entry name" value="GFO_IDH_MOCA-LIKE OXIDOREDUCTASE N-TERMINAL DOMAIN-CONTAINING PROTEIN"/>
    <property type="match status" value="1"/>
</dbReference>
<proteinExistence type="predicted"/>
<keyword evidence="1" id="KW-0520">NAD</keyword>
<evidence type="ECO:0000313" key="6">
    <source>
        <dbReference type="Proteomes" id="UP000278440"/>
    </source>
</evidence>
<gene>
    <name evidence="5" type="ORF">DFJ68_1945</name>
</gene>